<organism evidence="2 3">
    <name type="scientific">Paenibacillus chibensis</name>
    <dbReference type="NCBI Taxonomy" id="59846"/>
    <lineage>
        <taxon>Bacteria</taxon>
        <taxon>Bacillati</taxon>
        <taxon>Bacillota</taxon>
        <taxon>Bacilli</taxon>
        <taxon>Bacillales</taxon>
        <taxon>Paenibacillaceae</taxon>
        <taxon>Paenibacillus</taxon>
    </lineage>
</organism>
<accession>A0ABU6PTV9</accession>
<feature type="compositionally biased region" description="Basic and acidic residues" evidence="1">
    <location>
        <begin position="69"/>
        <end position="92"/>
    </location>
</feature>
<evidence type="ECO:0000313" key="2">
    <source>
        <dbReference type="EMBL" id="MED5018232.1"/>
    </source>
</evidence>
<feature type="compositionally biased region" description="Low complexity" evidence="1">
    <location>
        <begin position="93"/>
        <end position="108"/>
    </location>
</feature>
<name>A0ABU6PTV9_9BACL</name>
<dbReference type="EMBL" id="JARTLD010000032">
    <property type="protein sequence ID" value="MED5018232.1"/>
    <property type="molecule type" value="Genomic_DNA"/>
</dbReference>
<evidence type="ECO:0000313" key="3">
    <source>
        <dbReference type="Proteomes" id="UP001343257"/>
    </source>
</evidence>
<dbReference type="Proteomes" id="UP001343257">
    <property type="component" value="Unassembled WGS sequence"/>
</dbReference>
<feature type="region of interest" description="Disordered" evidence="1">
    <location>
        <begin position="62"/>
        <end position="199"/>
    </location>
</feature>
<feature type="compositionally biased region" description="Basic and acidic residues" evidence="1">
    <location>
        <begin position="190"/>
        <end position="199"/>
    </location>
</feature>
<proteinExistence type="predicted"/>
<gene>
    <name evidence="2" type="ORF">P9847_13045</name>
</gene>
<keyword evidence="3" id="KW-1185">Reference proteome</keyword>
<comment type="caution">
    <text evidence="2">The sequence shown here is derived from an EMBL/GenBank/DDBJ whole genome shotgun (WGS) entry which is preliminary data.</text>
</comment>
<evidence type="ECO:0000256" key="1">
    <source>
        <dbReference type="SAM" id="MobiDB-lite"/>
    </source>
</evidence>
<reference evidence="2 3" key="1">
    <citation type="submission" date="2023-03" db="EMBL/GenBank/DDBJ databases">
        <title>Bacillus Genome Sequencing.</title>
        <authorList>
            <person name="Dunlap C."/>
        </authorList>
    </citation>
    <scope>NUCLEOTIDE SEQUENCE [LARGE SCALE GENOMIC DNA]</scope>
    <source>
        <strain evidence="2 3">NRS-52</strain>
    </source>
</reference>
<dbReference type="RefSeq" id="WP_328278407.1">
    <property type="nucleotide sequence ID" value="NZ_JARTLD010000032.1"/>
</dbReference>
<protein>
    <submittedName>
        <fullName evidence="2">Uncharacterized protein</fullName>
    </submittedName>
</protein>
<sequence>MKWTVWLVKTVLTVVLVCGLTLLTTGAIVNSYVQSLLSSFNITLEGQSFSLGGMMKGMLGLGGSGSGDQAKKDPKAEDGGTSKTTAGEHEDSGANSSGSSLGSMTSDSADQTGSGTDASGDKDGGNTGGGSGSTSSSDSSTDSGADSSKTSGEDAPIDALPVTGQGMLGESSAENGSSPDHQDTISPDDAAQKKQELTSSEKDQIFNILMTKLPQSELQKISAAMEDGLTAEELQTMEETISKYLTTEEFNVLKQMLEQK</sequence>
<feature type="compositionally biased region" description="Low complexity" evidence="1">
    <location>
        <begin position="133"/>
        <end position="150"/>
    </location>
</feature>